<evidence type="ECO:0000313" key="2">
    <source>
        <dbReference type="EMBL" id="MBB5353495.1"/>
    </source>
</evidence>
<sequence length="207" mass="23849">MGRRRWILQAVLALAVVWGGVWAVRTYAGSKRVTADRVERTIEDAQFEDWSEGVPLGESDRSREQKITEVADLFNRLDFAERQRAREERVGEKMFSHLTPNEKERFVDLTLRPSMETFMEAVDAMSPAERRKVVEDGLRQIDEGRTEEEMQRAREVSDDLLNKVTREGLRAYFEKAGADTKLDLAPLMEAMDGVMKGMSGNDFMRRD</sequence>
<accession>A0A840V648</accession>
<gene>
    <name evidence="2" type="ORF">HNR46_003756</name>
</gene>
<dbReference type="Proteomes" id="UP000557717">
    <property type="component" value="Unassembled WGS sequence"/>
</dbReference>
<protein>
    <submittedName>
        <fullName evidence="2">Uncharacterized protein</fullName>
    </submittedName>
</protein>
<organism evidence="2 3">
    <name type="scientific">Haloferula luteola</name>
    <dbReference type="NCBI Taxonomy" id="595692"/>
    <lineage>
        <taxon>Bacteria</taxon>
        <taxon>Pseudomonadati</taxon>
        <taxon>Verrucomicrobiota</taxon>
        <taxon>Verrucomicrobiia</taxon>
        <taxon>Verrucomicrobiales</taxon>
        <taxon>Verrucomicrobiaceae</taxon>
        <taxon>Haloferula</taxon>
    </lineage>
</organism>
<evidence type="ECO:0000313" key="3">
    <source>
        <dbReference type="Proteomes" id="UP000557717"/>
    </source>
</evidence>
<keyword evidence="3" id="KW-1185">Reference proteome</keyword>
<keyword evidence="1" id="KW-0175">Coiled coil</keyword>
<dbReference type="EMBL" id="JACHFD010000027">
    <property type="protein sequence ID" value="MBB5353495.1"/>
    <property type="molecule type" value="Genomic_DNA"/>
</dbReference>
<reference evidence="2 3" key="1">
    <citation type="submission" date="2020-08" db="EMBL/GenBank/DDBJ databases">
        <title>Genomic Encyclopedia of Type Strains, Phase IV (KMG-IV): sequencing the most valuable type-strain genomes for metagenomic binning, comparative biology and taxonomic classification.</title>
        <authorList>
            <person name="Goeker M."/>
        </authorList>
    </citation>
    <scope>NUCLEOTIDE SEQUENCE [LARGE SCALE GENOMIC DNA]</scope>
    <source>
        <strain evidence="2 3">YC6886</strain>
    </source>
</reference>
<proteinExistence type="predicted"/>
<dbReference type="AlphaFoldDB" id="A0A840V648"/>
<name>A0A840V648_9BACT</name>
<feature type="coiled-coil region" evidence="1">
    <location>
        <begin position="63"/>
        <end position="90"/>
    </location>
</feature>
<evidence type="ECO:0000256" key="1">
    <source>
        <dbReference type="SAM" id="Coils"/>
    </source>
</evidence>
<dbReference type="RefSeq" id="WP_184021436.1">
    <property type="nucleotide sequence ID" value="NZ_JACHFD010000027.1"/>
</dbReference>
<comment type="caution">
    <text evidence="2">The sequence shown here is derived from an EMBL/GenBank/DDBJ whole genome shotgun (WGS) entry which is preliminary data.</text>
</comment>